<protein>
    <submittedName>
        <fullName evidence="2">Uncharacterized protein</fullName>
    </submittedName>
</protein>
<accession>A0A6C0F5V9</accession>
<feature type="coiled-coil region" evidence="1">
    <location>
        <begin position="252"/>
        <end position="279"/>
    </location>
</feature>
<evidence type="ECO:0000256" key="1">
    <source>
        <dbReference type="SAM" id="Coils"/>
    </source>
</evidence>
<proteinExistence type="predicted"/>
<reference evidence="2" key="1">
    <citation type="journal article" date="2020" name="Nature">
        <title>Giant virus diversity and host interactions through global metagenomics.</title>
        <authorList>
            <person name="Schulz F."/>
            <person name="Roux S."/>
            <person name="Paez-Espino D."/>
            <person name="Jungbluth S."/>
            <person name="Walsh D.A."/>
            <person name="Denef V.J."/>
            <person name="McMahon K.D."/>
            <person name="Konstantinidis K.T."/>
            <person name="Eloe-Fadrosh E.A."/>
            <person name="Kyrpides N.C."/>
            <person name="Woyke T."/>
        </authorList>
    </citation>
    <scope>NUCLEOTIDE SEQUENCE</scope>
    <source>
        <strain evidence="2">GVMAG-S-ERX555931-87</strain>
    </source>
</reference>
<evidence type="ECO:0000313" key="2">
    <source>
        <dbReference type="EMBL" id="QHT36572.1"/>
    </source>
</evidence>
<dbReference type="AlphaFoldDB" id="A0A6C0F5V9"/>
<keyword evidence="1" id="KW-0175">Coiled coil</keyword>
<organism evidence="2">
    <name type="scientific">viral metagenome</name>
    <dbReference type="NCBI Taxonomy" id="1070528"/>
    <lineage>
        <taxon>unclassified sequences</taxon>
        <taxon>metagenomes</taxon>
        <taxon>organismal metagenomes</taxon>
    </lineage>
</organism>
<dbReference type="EMBL" id="MN738746">
    <property type="protein sequence ID" value="QHT36572.1"/>
    <property type="molecule type" value="Genomic_DNA"/>
</dbReference>
<sequence>MDFQKLSQRELIYLATKLRVDYKDKIDKSLYTELHAIVHHQEKTNPYHGEWDLYRKNCVIHQIFNRIVPKEERHQFIEKHPVELINEKLIENIKEKQFYIKEQQKELVSMRIKEASIDTKIKNYNEIKNSSDKDKAEALPLARKEILNRISAQRHWETTIFRPLISMGWLDPLYLELPGKDSGGWERYGEIEFFTDSDGNGGFNPYEKPDLIYNPSHSIPFRKDDGTEVRNEDILAARLPSVDTVNGIIEIRNKLMDRCKALKEENKNLNDDNRKLLKIIQNNKIDL</sequence>
<name>A0A6C0F5V9_9ZZZZ</name>